<evidence type="ECO:0000256" key="1">
    <source>
        <dbReference type="ARBA" id="ARBA00008799"/>
    </source>
</evidence>
<dbReference type="Pfam" id="PF00982">
    <property type="entry name" value="Glyco_transf_20"/>
    <property type="match status" value="1"/>
</dbReference>
<dbReference type="CDD" id="cd03788">
    <property type="entry name" value="GT20_TPS"/>
    <property type="match status" value="1"/>
</dbReference>
<reference evidence="3 4" key="1">
    <citation type="journal article" date="2016" name="Nat. Commun.">
        <title>Thousands of microbial genomes shed light on interconnected biogeochemical processes in an aquifer system.</title>
        <authorList>
            <person name="Anantharaman K."/>
            <person name="Brown C.T."/>
            <person name="Hug L.A."/>
            <person name="Sharon I."/>
            <person name="Castelle C.J."/>
            <person name="Probst A.J."/>
            <person name="Thomas B.C."/>
            <person name="Singh A."/>
            <person name="Wilkins M.J."/>
            <person name="Karaoz U."/>
            <person name="Brodie E.L."/>
            <person name="Williams K.H."/>
            <person name="Hubbard S.S."/>
            <person name="Banfield J.F."/>
        </authorList>
    </citation>
    <scope>NUCLEOTIDE SEQUENCE [LARGE SCALE GENOMIC DNA]</scope>
</reference>
<evidence type="ECO:0000313" key="3">
    <source>
        <dbReference type="EMBL" id="OGG70828.1"/>
    </source>
</evidence>
<dbReference type="PANTHER" id="PTHR10788:SF106">
    <property type="entry name" value="BCDNA.GH08860"/>
    <property type="match status" value="1"/>
</dbReference>
<dbReference type="InterPro" id="IPR001830">
    <property type="entry name" value="Glyco_trans_20"/>
</dbReference>
<keyword evidence="2" id="KW-0812">Transmembrane</keyword>
<dbReference type="GO" id="GO:0003825">
    <property type="term" value="F:alpha,alpha-trehalose-phosphate synthase (UDP-forming) activity"/>
    <property type="evidence" value="ECO:0007669"/>
    <property type="project" value="TreeGrafter"/>
</dbReference>
<dbReference type="EMBL" id="MFLL01000001">
    <property type="protein sequence ID" value="OGG70828.1"/>
    <property type="molecule type" value="Genomic_DNA"/>
</dbReference>
<comment type="similarity">
    <text evidence="1">Belongs to the glycosyltransferase 20 family.</text>
</comment>
<dbReference type="GO" id="GO:0005992">
    <property type="term" value="P:trehalose biosynthetic process"/>
    <property type="evidence" value="ECO:0007669"/>
    <property type="project" value="InterPro"/>
</dbReference>
<dbReference type="PANTHER" id="PTHR10788">
    <property type="entry name" value="TREHALOSE-6-PHOSPHATE SYNTHASE"/>
    <property type="match status" value="1"/>
</dbReference>
<dbReference type="Gene3D" id="3.40.50.2000">
    <property type="entry name" value="Glycogen Phosphorylase B"/>
    <property type="match status" value="2"/>
</dbReference>
<keyword evidence="2" id="KW-0472">Membrane</keyword>
<evidence type="ECO:0000313" key="4">
    <source>
        <dbReference type="Proteomes" id="UP000176914"/>
    </source>
</evidence>
<comment type="caution">
    <text evidence="3">The sequence shown here is derived from an EMBL/GenBank/DDBJ whole genome shotgun (WGS) entry which is preliminary data.</text>
</comment>
<accession>A0A1F6EAY7</accession>
<organism evidence="3 4">
    <name type="scientific">Candidatus Kaiserbacteria bacterium RIFCSPHIGHO2_02_FULL_55_25</name>
    <dbReference type="NCBI Taxonomy" id="1798498"/>
    <lineage>
        <taxon>Bacteria</taxon>
        <taxon>Candidatus Kaiseribacteriota</taxon>
    </lineage>
</organism>
<sequence length="730" mass="81938">MVTAAVIGAVSLIAAGFTFIQANQEQVDLTARLQSRAQLLADSLAESITPSVRNASTSSVQRIVDKFATQERIEGLGVFDASASPIAISRDIPQAAASSSLIALVMDENESAGAFVLGDGQSMYVFAEPLTSDDRVIGALVVVQNAQYIQDRLWIIWRDNLVRLLLQIIIVTSAIFVLVRWVFFRPLTRLVDSLKSVRAGVRTETDGAVHAFLRPLTSELSKMTSSLRQARTAASEEARLRLQKIDSPWTAERLREFIKAYLKDRPIFVVSNAEPYVHTKVRNKIEWSVPAGGVITAIEPVMEACGGTWIACGSGNADKETADKDGKIRVPPDEPKYTLKRVWITPKERKGYYDGLSNQALWPLCHLAHVRPQFRKEDWAEYRKVNVLFAKSLLEEIRHIERPIILVQDYHLALAPALIKKSRPDAQVAIFWHIPWPSAAQFAICPWRKEILEGMLGADLVGFHTQQYCNNFMDTVASEIEARIDYERFSVFRGGHQSRVEPFPISIAFPGNAEPDSPADRSMIESLGIRTEYLALGVDRLDYIKGIPERLRGIEFLLDSHPEYRGKLTFLQIASPTRGGIEQFQEYAQLVISEAERINTKFATRDWKPVVLEHRSYSHKELRVLYQLANVCLVTSLHDGMNLVAKEYVAARTEEGGVLVLSHFAGASRDLPTALVINPYSAEETAEAIHKALTMPESEQHRRMKSMRQSVREYNIYRWSAEIIKTLAGV</sequence>
<dbReference type="Gene3D" id="3.30.450.20">
    <property type="entry name" value="PAS domain"/>
    <property type="match status" value="1"/>
</dbReference>
<feature type="transmembrane region" description="Helical" evidence="2">
    <location>
        <begin position="164"/>
        <end position="183"/>
    </location>
</feature>
<protein>
    <submittedName>
        <fullName evidence="3">Uncharacterized protein</fullName>
    </submittedName>
</protein>
<gene>
    <name evidence="3" type="ORF">A3C20_04845</name>
</gene>
<dbReference type="Proteomes" id="UP000176914">
    <property type="component" value="Unassembled WGS sequence"/>
</dbReference>
<evidence type="ECO:0000256" key="2">
    <source>
        <dbReference type="SAM" id="Phobius"/>
    </source>
</evidence>
<keyword evidence="2" id="KW-1133">Transmembrane helix</keyword>
<dbReference type="SUPFAM" id="SSF53756">
    <property type="entry name" value="UDP-Glycosyltransferase/glycogen phosphorylase"/>
    <property type="match status" value="1"/>
</dbReference>
<proteinExistence type="inferred from homology"/>
<name>A0A1F6EAY7_9BACT</name>
<dbReference type="AlphaFoldDB" id="A0A1F6EAY7"/>